<feature type="non-terminal residue" evidence="1">
    <location>
        <position position="1"/>
    </location>
</feature>
<dbReference type="Gene3D" id="1.10.10.580">
    <property type="entry name" value="Structural maintenance of chromosome 1. Chain E"/>
    <property type="match status" value="1"/>
</dbReference>
<accession>A0A0F9NDN9</accession>
<comment type="caution">
    <text evidence="1">The sequence shown here is derived from an EMBL/GenBank/DDBJ whole genome shotgun (WGS) entry which is preliminary data.</text>
</comment>
<reference evidence="1" key="1">
    <citation type="journal article" date="2015" name="Nature">
        <title>Complex archaea that bridge the gap between prokaryotes and eukaryotes.</title>
        <authorList>
            <person name="Spang A."/>
            <person name="Saw J.H."/>
            <person name="Jorgensen S.L."/>
            <person name="Zaremba-Niedzwiedzka K."/>
            <person name="Martijn J."/>
            <person name="Lind A.E."/>
            <person name="van Eijk R."/>
            <person name="Schleper C."/>
            <person name="Guy L."/>
            <person name="Ettema T.J."/>
        </authorList>
    </citation>
    <scope>NUCLEOTIDE SEQUENCE</scope>
</reference>
<organism evidence="1">
    <name type="scientific">marine sediment metagenome</name>
    <dbReference type="NCBI Taxonomy" id="412755"/>
    <lineage>
        <taxon>unclassified sequences</taxon>
        <taxon>metagenomes</taxon>
        <taxon>ecological metagenomes</taxon>
    </lineage>
</organism>
<dbReference type="EMBL" id="LAZR01004277">
    <property type="protein sequence ID" value="KKN10097.1"/>
    <property type="molecule type" value="Genomic_DNA"/>
</dbReference>
<dbReference type="AlphaFoldDB" id="A0A0F9NDN9"/>
<dbReference type="InterPro" id="IPR023093">
    <property type="entry name" value="ScpA-like_C"/>
</dbReference>
<proteinExistence type="predicted"/>
<evidence type="ECO:0000313" key="1">
    <source>
        <dbReference type="EMBL" id="KKN10097.1"/>
    </source>
</evidence>
<protein>
    <recommendedName>
        <fullName evidence="2">Rad21/Rec8-like protein C-terminal eukaryotic domain-containing protein</fullName>
    </recommendedName>
</protein>
<evidence type="ECO:0008006" key="2">
    <source>
        <dbReference type="Google" id="ProtNLM"/>
    </source>
</evidence>
<sequence>LNIIKNEEKGSIGRKFSLVKMFLALMFLSTGNKITLSQDEDFQNISINIK</sequence>
<gene>
    <name evidence="1" type="ORF">LCGC14_1039970</name>
</gene>
<name>A0A0F9NDN9_9ZZZZ</name>